<comment type="caution">
    <text evidence="2">The sequence shown here is derived from an EMBL/GenBank/DDBJ whole genome shotgun (WGS) entry which is preliminary data.</text>
</comment>
<evidence type="ECO:0000256" key="1">
    <source>
        <dbReference type="ARBA" id="ARBA00005254"/>
    </source>
</evidence>
<dbReference type="PANTHER" id="PTHR43802:SF1">
    <property type="entry name" value="IP11341P-RELATED"/>
    <property type="match status" value="1"/>
</dbReference>
<protein>
    <submittedName>
        <fullName evidence="2">Enoyl-CoA hydratase 1, peroxisomal</fullName>
    </submittedName>
</protein>
<keyword evidence="3" id="KW-1185">Reference proteome</keyword>
<dbReference type="AlphaFoldDB" id="A0AAV6N9J9"/>
<proteinExistence type="inferred from homology"/>
<dbReference type="Proteomes" id="UP000685013">
    <property type="component" value="Chromosome 8"/>
</dbReference>
<sequence length="163" mass="18660">MDRSSRENLILVNREPNAIAYLTINRPRSLNSLTRPMMRDLAQAFKSLDNDESVRASPSPPRLRSRWPVTYASLQKELSSSILMLDLGYSLHEGYLRNFHEQSEEVAEAILKNKSAINDGLKLDLGQALALEQERAHEYYNGMTKEQFQKMQDFIAGRASKNM</sequence>
<organism evidence="2 3">
    <name type="scientific">Cucurbita argyrosperma subsp. sororia</name>
    <dbReference type="NCBI Taxonomy" id="37648"/>
    <lineage>
        <taxon>Eukaryota</taxon>
        <taxon>Viridiplantae</taxon>
        <taxon>Streptophyta</taxon>
        <taxon>Embryophyta</taxon>
        <taxon>Tracheophyta</taxon>
        <taxon>Spermatophyta</taxon>
        <taxon>Magnoliopsida</taxon>
        <taxon>eudicotyledons</taxon>
        <taxon>Gunneridae</taxon>
        <taxon>Pentapetalae</taxon>
        <taxon>rosids</taxon>
        <taxon>fabids</taxon>
        <taxon>Cucurbitales</taxon>
        <taxon>Cucurbitaceae</taxon>
        <taxon>Cucurbiteae</taxon>
        <taxon>Cucurbita</taxon>
    </lineage>
</organism>
<evidence type="ECO:0000313" key="2">
    <source>
        <dbReference type="EMBL" id="KAG6594015.1"/>
    </source>
</evidence>
<dbReference type="Pfam" id="PF00378">
    <property type="entry name" value="ECH_1"/>
    <property type="match status" value="1"/>
</dbReference>
<evidence type="ECO:0000313" key="3">
    <source>
        <dbReference type="Proteomes" id="UP000685013"/>
    </source>
</evidence>
<dbReference type="GO" id="GO:0005777">
    <property type="term" value="C:peroxisome"/>
    <property type="evidence" value="ECO:0007669"/>
    <property type="project" value="TreeGrafter"/>
</dbReference>
<dbReference type="PANTHER" id="PTHR43802">
    <property type="entry name" value="ENOYL-COA HYDRATASE"/>
    <property type="match status" value="1"/>
</dbReference>
<dbReference type="EMBL" id="JAGKQH010000008">
    <property type="protein sequence ID" value="KAG6594015.1"/>
    <property type="molecule type" value="Genomic_DNA"/>
</dbReference>
<feature type="non-terminal residue" evidence="2">
    <location>
        <position position="1"/>
    </location>
</feature>
<gene>
    <name evidence="2" type="primary">ECHIA</name>
    <name evidence="2" type="ORF">SDJN03_13491</name>
</gene>
<accession>A0AAV6N9J9</accession>
<name>A0AAV6N9J9_9ROSI</name>
<dbReference type="InterPro" id="IPR001753">
    <property type="entry name" value="Enoyl-CoA_hydra/iso"/>
</dbReference>
<comment type="similarity">
    <text evidence="1">Belongs to the enoyl-CoA hydratase/isomerase family.</text>
</comment>
<reference evidence="2 3" key="1">
    <citation type="journal article" date="2021" name="Hortic Res">
        <title>The domestication of Cucurbita argyrosperma as revealed by the genome of its wild relative.</title>
        <authorList>
            <person name="Barrera-Redondo J."/>
            <person name="Sanchez-de la Vega G."/>
            <person name="Aguirre-Liguori J.A."/>
            <person name="Castellanos-Morales G."/>
            <person name="Gutierrez-Guerrero Y.T."/>
            <person name="Aguirre-Dugua X."/>
            <person name="Aguirre-Planter E."/>
            <person name="Tenaillon M.I."/>
            <person name="Lira-Saade R."/>
            <person name="Eguiarte L.E."/>
        </authorList>
    </citation>
    <scope>NUCLEOTIDE SEQUENCE [LARGE SCALE GENOMIC DNA]</scope>
    <source>
        <strain evidence="2">JBR-2021</strain>
    </source>
</reference>